<keyword evidence="5" id="KW-0879">Wnt signaling pathway</keyword>
<protein>
    <submittedName>
        <fullName evidence="12">SFRP2 protein</fullName>
    </submittedName>
</protein>
<evidence type="ECO:0000256" key="5">
    <source>
        <dbReference type="ARBA" id="ARBA00022687"/>
    </source>
</evidence>
<evidence type="ECO:0000256" key="8">
    <source>
        <dbReference type="ARBA" id="ARBA00023157"/>
    </source>
</evidence>
<dbReference type="Gene3D" id="1.10.2000.10">
    <property type="entry name" value="Frizzled cysteine-rich domain"/>
    <property type="match status" value="1"/>
</dbReference>
<dbReference type="InterPro" id="IPR020067">
    <property type="entry name" value="Frizzled_dom"/>
</dbReference>
<keyword evidence="7" id="KW-0221">Differentiation</keyword>
<feature type="non-terminal residue" evidence="12">
    <location>
        <position position="246"/>
    </location>
</feature>
<feature type="domain" description="FZ" evidence="10">
    <location>
        <begin position="1"/>
        <end position="119"/>
    </location>
</feature>
<dbReference type="InterPro" id="IPR015526">
    <property type="entry name" value="Frizzled/SFRP"/>
</dbReference>
<reference evidence="12 13" key="1">
    <citation type="submission" date="2019-09" db="EMBL/GenBank/DDBJ databases">
        <title>Bird 10,000 Genomes (B10K) Project - Family phase.</title>
        <authorList>
            <person name="Zhang G."/>
        </authorList>
    </citation>
    <scope>NUCLEOTIDE SEQUENCE [LARGE SCALE GENOMIC DNA]</scope>
    <source>
        <strain evidence="12">B10K-DU-001-57</strain>
        <tissue evidence="12">Muscle</tissue>
    </source>
</reference>
<evidence type="ECO:0000256" key="2">
    <source>
        <dbReference type="ARBA" id="ARBA00010054"/>
    </source>
</evidence>
<organism evidence="12 13">
    <name type="scientific">Anseranas semipalmata</name>
    <name type="common">Magpie goose</name>
    <name type="synonym">Anas semipalmata</name>
    <dbReference type="NCBI Taxonomy" id="8851"/>
    <lineage>
        <taxon>Eukaryota</taxon>
        <taxon>Metazoa</taxon>
        <taxon>Chordata</taxon>
        <taxon>Craniata</taxon>
        <taxon>Vertebrata</taxon>
        <taxon>Euteleostomi</taxon>
        <taxon>Archelosauria</taxon>
        <taxon>Archosauria</taxon>
        <taxon>Dinosauria</taxon>
        <taxon>Saurischia</taxon>
        <taxon>Theropoda</taxon>
        <taxon>Coelurosauria</taxon>
        <taxon>Aves</taxon>
        <taxon>Neognathae</taxon>
        <taxon>Galloanserae</taxon>
        <taxon>Anseriformes</taxon>
        <taxon>Anseranatidae</taxon>
        <taxon>Anseranas</taxon>
    </lineage>
</organism>
<evidence type="ECO:0000256" key="9">
    <source>
        <dbReference type="PROSITE-ProRule" id="PRU00090"/>
    </source>
</evidence>
<dbReference type="GO" id="GO:0030154">
    <property type="term" value="P:cell differentiation"/>
    <property type="evidence" value="ECO:0007669"/>
    <property type="project" value="UniProtKB-KW"/>
</dbReference>
<comment type="subcellular location">
    <subcellularLocation>
        <location evidence="1">Secreted</location>
    </subcellularLocation>
</comment>
<name>A0A7K9UNT9_ANSSE</name>
<dbReference type="Pfam" id="PF01392">
    <property type="entry name" value="Fz"/>
    <property type="match status" value="1"/>
</dbReference>
<dbReference type="GO" id="GO:0017147">
    <property type="term" value="F:Wnt-protein binding"/>
    <property type="evidence" value="ECO:0007669"/>
    <property type="project" value="TreeGrafter"/>
</dbReference>
<dbReference type="SUPFAM" id="SSF63501">
    <property type="entry name" value="Frizzled cysteine-rich domain"/>
    <property type="match status" value="1"/>
</dbReference>
<comment type="similarity">
    <text evidence="2">Belongs to the secreted frizzled-related protein (sFRP) family.</text>
</comment>
<dbReference type="SMART" id="SM00063">
    <property type="entry name" value="FRI"/>
    <property type="match status" value="1"/>
</dbReference>
<feature type="disulfide bond" evidence="9">
    <location>
        <begin position="51"/>
        <end position="89"/>
    </location>
</feature>
<dbReference type="PANTHER" id="PTHR11309">
    <property type="entry name" value="FRIZZLED"/>
    <property type="match status" value="1"/>
</dbReference>
<accession>A0A7K9UNT9</accession>
<dbReference type="InterPro" id="IPR036790">
    <property type="entry name" value="Frizzled_dom_sf"/>
</dbReference>
<dbReference type="InterPro" id="IPR001134">
    <property type="entry name" value="Netrin_domain"/>
</dbReference>
<dbReference type="GO" id="GO:0060070">
    <property type="term" value="P:canonical Wnt signaling pathway"/>
    <property type="evidence" value="ECO:0007669"/>
    <property type="project" value="TreeGrafter"/>
</dbReference>
<keyword evidence="8 9" id="KW-1015">Disulfide bond</keyword>
<keyword evidence="4" id="KW-0964">Secreted</keyword>
<dbReference type="GO" id="GO:0005615">
    <property type="term" value="C:extracellular space"/>
    <property type="evidence" value="ECO:0007669"/>
    <property type="project" value="TreeGrafter"/>
</dbReference>
<dbReference type="GO" id="GO:0035567">
    <property type="term" value="P:non-canonical Wnt signaling pathway"/>
    <property type="evidence" value="ECO:0007669"/>
    <property type="project" value="TreeGrafter"/>
</dbReference>
<comment type="caution">
    <text evidence="12">The sequence shown here is derived from an EMBL/GenBank/DDBJ whole genome shotgun (WGS) entry which is preliminary data.</text>
</comment>
<dbReference type="AlphaFoldDB" id="A0A7K9UNT9"/>
<keyword evidence="13" id="KW-1185">Reference proteome</keyword>
<dbReference type="OrthoDB" id="5985572at2759"/>
<evidence type="ECO:0000313" key="13">
    <source>
        <dbReference type="Proteomes" id="UP000567872"/>
    </source>
</evidence>
<keyword evidence="3" id="KW-0217">Developmental protein</keyword>
<dbReference type="PANTHER" id="PTHR11309:SF149">
    <property type="entry name" value="SECRETED FRIZZLED-RELATED PROTEIN 2-LIKE"/>
    <property type="match status" value="1"/>
</dbReference>
<evidence type="ECO:0000259" key="10">
    <source>
        <dbReference type="PROSITE" id="PS50038"/>
    </source>
</evidence>
<evidence type="ECO:0000256" key="4">
    <source>
        <dbReference type="ARBA" id="ARBA00022525"/>
    </source>
</evidence>
<sequence>RSSCKAVPGGLLLCQGVGYSRMRLPNLLGHESVKEALQQASPWVPLLAKRCHRDTKKFLCSLFAPVCLSELEEPVSPCRALCEGVRDGCAPVMAAFGFPWPEMFNCSRFPQGAELCVPPAGPEEPPPPPKDDAVCAACLDLGQPDRDFLEHFCSQDFDGDLKVVAELKGRTLYRQRGWSEDELRQPALWLPDGESCACAELPGPGAAVLAMGHRVGGRLVLSWLRRWQRGERELRKLGRAARKLRC</sequence>
<feature type="non-terminal residue" evidence="12">
    <location>
        <position position="1"/>
    </location>
</feature>
<evidence type="ECO:0000256" key="1">
    <source>
        <dbReference type="ARBA" id="ARBA00004613"/>
    </source>
</evidence>
<dbReference type="EMBL" id="VXAA01000798">
    <property type="protein sequence ID" value="NXI62479.1"/>
    <property type="molecule type" value="Genomic_DNA"/>
</dbReference>
<dbReference type="PROSITE" id="PS50038">
    <property type="entry name" value="FZ"/>
    <property type="match status" value="1"/>
</dbReference>
<keyword evidence="6" id="KW-0732">Signal</keyword>
<feature type="disulfide bond" evidence="9">
    <location>
        <begin position="82"/>
        <end position="106"/>
    </location>
</feature>
<evidence type="ECO:0000313" key="12">
    <source>
        <dbReference type="EMBL" id="NXI62479.1"/>
    </source>
</evidence>
<dbReference type="Proteomes" id="UP000567872">
    <property type="component" value="Unassembled WGS sequence"/>
</dbReference>
<dbReference type="PROSITE" id="PS50189">
    <property type="entry name" value="NTR"/>
    <property type="match status" value="1"/>
</dbReference>
<comment type="caution">
    <text evidence="9">Lacks conserved residue(s) required for the propagation of feature annotation.</text>
</comment>
<evidence type="ECO:0000256" key="6">
    <source>
        <dbReference type="ARBA" id="ARBA00022729"/>
    </source>
</evidence>
<gene>
    <name evidence="12" type="primary">Sfrp2_1</name>
    <name evidence="12" type="ORF">ANSSEM_R14753</name>
</gene>
<feature type="domain" description="NTR" evidence="11">
    <location>
        <begin position="135"/>
        <end position="246"/>
    </location>
</feature>
<evidence type="ECO:0000256" key="3">
    <source>
        <dbReference type="ARBA" id="ARBA00022473"/>
    </source>
</evidence>
<evidence type="ECO:0000256" key="7">
    <source>
        <dbReference type="ARBA" id="ARBA00022782"/>
    </source>
</evidence>
<proteinExistence type="inferred from homology"/>
<dbReference type="FunFam" id="1.10.2000.10:FF:000001">
    <property type="entry name" value="secreted frizzled-related protein 2"/>
    <property type="match status" value="1"/>
</dbReference>
<evidence type="ECO:0000259" key="11">
    <source>
        <dbReference type="PROSITE" id="PS50189"/>
    </source>
</evidence>
<feature type="disulfide bond" evidence="9">
    <location>
        <begin position="14"/>
        <end position="60"/>
    </location>
</feature>